<protein>
    <submittedName>
        <fullName evidence="1">Uncharacterized protein</fullName>
    </submittedName>
</protein>
<keyword evidence="2" id="KW-1185">Reference proteome</keyword>
<accession>A0A9J5YHX4</accession>
<dbReference type="Proteomes" id="UP000824120">
    <property type="component" value="Chromosome 6"/>
</dbReference>
<evidence type="ECO:0000313" key="1">
    <source>
        <dbReference type="EMBL" id="KAG5599407.1"/>
    </source>
</evidence>
<dbReference type="AlphaFoldDB" id="A0A9J5YHX4"/>
<evidence type="ECO:0000313" key="2">
    <source>
        <dbReference type="Proteomes" id="UP000824120"/>
    </source>
</evidence>
<dbReference type="EMBL" id="JACXVP010000006">
    <property type="protein sequence ID" value="KAG5599407.1"/>
    <property type="molecule type" value="Genomic_DNA"/>
</dbReference>
<gene>
    <name evidence="1" type="ORF">H5410_030777</name>
</gene>
<organism evidence="1 2">
    <name type="scientific">Solanum commersonii</name>
    <name type="common">Commerson's wild potato</name>
    <name type="synonym">Commerson's nightshade</name>
    <dbReference type="NCBI Taxonomy" id="4109"/>
    <lineage>
        <taxon>Eukaryota</taxon>
        <taxon>Viridiplantae</taxon>
        <taxon>Streptophyta</taxon>
        <taxon>Embryophyta</taxon>
        <taxon>Tracheophyta</taxon>
        <taxon>Spermatophyta</taxon>
        <taxon>Magnoliopsida</taxon>
        <taxon>eudicotyledons</taxon>
        <taxon>Gunneridae</taxon>
        <taxon>Pentapetalae</taxon>
        <taxon>asterids</taxon>
        <taxon>lamiids</taxon>
        <taxon>Solanales</taxon>
        <taxon>Solanaceae</taxon>
        <taxon>Solanoideae</taxon>
        <taxon>Solaneae</taxon>
        <taxon>Solanum</taxon>
    </lineage>
</organism>
<dbReference type="OrthoDB" id="1328509at2759"/>
<proteinExistence type="predicted"/>
<sequence length="207" mass="22650">MRRAAPVDTSLEVDIKSIPAEASLSTSSSGPLVPWIIESAILAALSLFQTFIDDLIARVTACESRQGESSKVTTTKVEVADLRKDVDYLKSTDFTSLLEATNDVDTQRLLIFLRTPPVMYIRMAYIEAYESEAETDEEEIKVREENIYGDMPDLKETIVQSVIQTSLTKMSMVAPSGSDTVDVTLGTETQVQSTTLGTDAPTNRATA</sequence>
<comment type="caution">
    <text evidence="1">The sequence shown here is derived from an EMBL/GenBank/DDBJ whole genome shotgun (WGS) entry which is preliminary data.</text>
</comment>
<name>A0A9J5YHX4_SOLCO</name>
<reference evidence="1 2" key="1">
    <citation type="submission" date="2020-09" db="EMBL/GenBank/DDBJ databases">
        <title>De no assembly of potato wild relative species, Solanum commersonii.</title>
        <authorList>
            <person name="Cho K."/>
        </authorList>
    </citation>
    <scope>NUCLEOTIDE SEQUENCE [LARGE SCALE GENOMIC DNA]</scope>
    <source>
        <strain evidence="1">LZ3.2</strain>
        <tissue evidence="1">Leaf</tissue>
    </source>
</reference>